<proteinExistence type="predicted"/>
<comment type="caution">
    <text evidence="1">The sequence shown here is derived from an EMBL/GenBank/DDBJ whole genome shotgun (WGS) entry which is preliminary data.</text>
</comment>
<dbReference type="AlphaFoldDB" id="S9PNG7"/>
<evidence type="ECO:0000313" key="1">
    <source>
        <dbReference type="EMBL" id="EPX64546.1"/>
    </source>
</evidence>
<dbReference type="EMBL" id="ANAH02000002">
    <property type="protein sequence ID" value="EPX64546.1"/>
    <property type="molecule type" value="Genomic_DNA"/>
</dbReference>
<evidence type="ECO:0000313" key="2">
    <source>
        <dbReference type="Proteomes" id="UP000011682"/>
    </source>
</evidence>
<accession>S9PNG7</accession>
<dbReference type="eggNOG" id="COG0457">
    <property type="taxonomic scope" value="Bacteria"/>
</dbReference>
<dbReference type="InterPro" id="IPR011990">
    <property type="entry name" value="TPR-like_helical_dom_sf"/>
</dbReference>
<dbReference type="Gene3D" id="1.25.40.10">
    <property type="entry name" value="Tetratricopeptide repeat domain"/>
    <property type="match status" value="1"/>
</dbReference>
<reference evidence="1" key="1">
    <citation type="submission" date="2013-05" db="EMBL/GenBank/DDBJ databases">
        <title>Genome assembly of Cystobacter fuscus DSM 2262.</title>
        <authorList>
            <person name="Sharma G."/>
            <person name="Khatri I."/>
            <person name="Kaur C."/>
            <person name="Mayilraj S."/>
            <person name="Subramanian S."/>
        </authorList>
    </citation>
    <scope>NUCLEOTIDE SEQUENCE [LARGE SCALE GENOMIC DNA]</scope>
    <source>
        <strain evidence="1">DSM 2262</strain>
    </source>
</reference>
<organism evidence="1 2">
    <name type="scientific">Cystobacter fuscus (strain ATCC 25194 / DSM 2262 / NBRC 100088 / M29)</name>
    <dbReference type="NCBI Taxonomy" id="1242864"/>
    <lineage>
        <taxon>Bacteria</taxon>
        <taxon>Pseudomonadati</taxon>
        <taxon>Myxococcota</taxon>
        <taxon>Myxococcia</taxon>
        <taxon>Myxococcales</taxon>
        <taxon>Cystobacterineae</taxon>
        <taxon>Archangiaceae</taxon>
        <taxon>Cystobacter</taxon>
    </lineage>
</organism>
<gene>
    <name evidence="1" type="ORF">D187_003282</name>
</gene>
<keyword evidence="2" id="KW-1185">Reference proteome</keyword>
<sequence length="253" mass="26893">MCGVLLVLSAPWSASWAAAKERDNPYIAKATQLREKFKYNDALQMLEKAAKWPSNTPEQVVTISLLEGVLRYETAQRPELAEQCFERALTLSPDAQIPLDVSPKITDQLEKVRTRVKASLAAKSPPPPDKPAEVLMLSGSSQPTLGDRLSPYRVPVAIAGGGVAVVGVLSWVRAKSLEQQLRQGDASITTREQLNATVGQGRAFETAGWILVGAGAAASIGSLLFLRPSAATPALSAVPTDGGAHVSLSWSTP</sequence>
<name>S9PNG7_CYSF2</name>
<dbReference type="RefSeq" id="WP_002622382.1">
    <property type="nucleotide sequence ID" value="NZ_ANAH02000002.1"/>
</dbReference>
<protein>
    <submittedName>
        <fullName evidence="1">TPR domain protein</fullName>
    </submittedName>
</protein>
<dbReference type="Proteomes" id="UP000011682">
    <property type="component" value="Unassembled WGS sequence"/>
</dbReference>